<dbReference type="EMBL" id="WWNE01000006">
    <property type="protein sequence ID" value="NBG66039.1"/>
    <property type="molecule type" value="Genomic_DNA"/>
</dbReference>
<comment type="caution">
    <text evidence="2">The sequence shown here is derived from an EMBL/GenBank/DDBJ whole genome shotgun (WGS) entry which is preliminary data.</text>
</comment>
<sequence length="125" mass="13397">MMEKAADSEPVAIPEGAKVFFVNLTDGQKVKSPVKIQFGVEGMEVEPAGALNAGKGHHHIIIDGAALERGTVVPADSLNIHYGQGQTETELVLPKGEHTLTMQFADGYHQSYGEQLSTTIKVIVE</sequence>
<accession>A0A6N9NJK9</accession>
<dbReference type="InterPro" id="IPR025512">
    <property type="entry name" value="DUF4399"/>
</dbReference>
<proteinExistence type="predicted"/>
<name>A0A6N9NJK9_9FLAO</name>
<reference evidence="2 3" key="1">
    <citation type="submission" date="2019-12" db="EMBL/GenBank/DDBJ databases">
        <authorList>
            <person name="Zhao J."/>
        </authorList>
    </citation>
    <scope>NUCLEOTIDE SEQUENCE [LARGE SCALE GENOMIC DNA]</scope>
    <source>
        <strain evidence="2 3">S-15</strain>
    </source>
</reference>
<dbReference type="AlphaFoldDB" id="A0A6N9NJK9"/>
<evidence type="ECO:0000313" key="3">
    <source>
        <dbReference type="Proteomes" id="UP000470771"/>
    </source>
</evidence>
<dbReference type="Proteomes" id="UP000470771">
    <property type="component" value="Unassembled WGS sequence"/>
</dbReference>
<organism evidence="2 3">
    <name type="scientific">Acidiluteibacter ferrifornacis</name>
    <dbReference type="NCBI Taxonomy" id="2692424"/>
    <lineage>
        <taxon>Bacteria</taxon>
        <taxon>Pseudomonadati</taxon>
        <taxon>Bacteroidota</taxon>
        <taxon>Flavobacteriia</taxon>
        <taxon>Flavobacteriales</taxon>
        <taxon>Cryomorphaceae</taxon>
        <taxon>Acidiluteibacter</taxon>
    </lineage>
</organism>
<feature type="domain" description="DUF4399" evidence="1">
    <location>
        <begin position="36"/>
        <end position="125"/>
    </location>
</feature>
<dbReference type="Pfam" id="PF14347">
    <property type="entry name" value="DUF4399"/>
    <property type="match status" value="1"/>
</dbReference>
<evidence type="ECO:0000313" key="2">
    <source>
        <dbReference type="EMBL" id="NBG66039.1"/>
    </source>
</evidence>
<protein>
    <submittedName>
        <fullName evidence="2">DUF4399 domain-containing protein</fullName>
    </submittedName>
</protein>
<keyword evidence="3" id="KW-1185">Reference proteome</keyword>
<evidence type="ECO:0000259" key="1">
    <source>
        <dbReference type="Pfam" id="PF14347"/>
    </source>
</evidence>
<gene>
    <name evidence="2" type="ORF">GQN54_07900</name>
</gene>